<dbReference type="Proteomes" id="UP001418222">
    <property type="component" value="Unassembled WGS sequence"/>
</dbReference>
<evidence type="ECO:0000313" key="1">
    <source>
        <dbReference type="EMBL" id="KAK8940651.1"/>
    </source>
</evidence>
<sequence length="236" mass="26545">MQKRRASNYPRKKATVQITVYVVKQQQRRPPKLQLLSNLQSRGGSYRHLSPPLKAPAGAAYDRKAQLLLYSQQLRATATFLNHEPSLLTTPQPHHPHKHYSKQHLRLAGAAHRLQITTTAGNHPHQKNINDPTWKVVEVEQLKSGVAAEAAKSLPPPPPSCFGDWKKLFFPSFCAKEDVVAAGHGKSRRRSSRRKKNRAVIVSLGRKISAIMMSSRMEKERIGVIAKFLSVIGKHR</sequence>
<organism evidence="1 2">
    <name type="scientific">Platanthera zijinensis</name>
    <dbReference type="NCBI Taxonomy" id="2320716"/>
    <lineage>
        <taxon>Eukaryota</taxon>
        <taxon>Viridiplantae</taxon>
        <taxon>Streptophyta</taxon>
        <taxon>Embryophyta</taxon>
        <taxon>Tracheophyta</taxon>
        <taxon>Spermatophyta</taxon>
        <taxon>Magnoliopsida</taxon>
        <taxon>Liliopsida</taxon>
        <taxon>Asparagales</taxon>
        <taxon>Orchidaceae</taxon>
        <taxon>Orchidoideae</taxon>
        <taxon>Orchideae</taxon>
        <taxon>Orchidinae</taxon>
        <taxon>Platanthera</taxon>
    </lineage>
</organism>
<dbReference type="EMBL" id="JBBWWQ010000008">
    <property type="protein sequence ID" value="KAK8940651.1"/>
    <property type="molecule type" value="Genomic_DNA"/>
</dbReference>
<name>A0AAP0G6M2_9ASPA</name>
<gene>
    <name evidence="1" type="ORF">KSP39_PZI009930</name>
</gene>
<dbReference type="AlphaFoldDB" id="A0AAP0G6M2"/>
<evidence type="ECO:0000313" key="2">
    <source>
        <dbReference type="Proteomes" id="UP001418222"/>
    </source>
</evidence>
<keyword evidence="2" id="KW-1185">Reference proteome</keyword>
<comment type="caution">
    <text evidence="1">The sequence shown here is derived from an EMBL/GenBank/DDBJ whole genome shotgun (WGS) entry which is preliminary data.</text>
</comment>
<reference evidence="1 2" key="1">
    <citation type="journal article" date="2022" name="Nat. Plants">
        <title>Genomes of leafy and leafless Platanthera orchids illuminate the evolution of mycoheterotrophy.</title>
        <authorList>
            <person name="Li M.H."/>
            <person name="Liu K.W."/>
            <person name="Li Z."/>
            <person name="Lu H.C."/>
            <person name="Ye Q.L."/>
            <person name="Zhang D."/>
            <person name="Wang J.Y."/>
            <person name="Li Y.F."/>
            <person name="Zhong Z.M."/>
            <person name="Liu X."/>
            <person name="Yu X."/>
            <person name="Liu D.K."/>
            <person name="Tu X.D."/>
            <person name="Liu B."/>
            <person name="Hao Y."/>
            <person name="Liao X.Y."/>
            <person name="Jiang Y.T."/>
            <person name="Sun W.H."/>
            <person name="Chen J."/>
            <person name="Chen Y.Q."/>
            <person name="Ai Y."/>
            <person name="Zhai J.W."/>
            <person name="Wu S.S."/>
            <person name="Zhou Z."/>
            <person name="Hsiao Y.Y."/>
            <person name="Wu W.L."/>
            <person name="Chen Y.Y."/>
            <person name="Lin Y.F."/>
            <person name="Hsu J.L."/>
            <person name="Li C.Y."/>
            <person name="Wang Z.W."/>
            <person name="Zhao X."/>
            <person name="Zhong W.Y."/>
            <person name="Ma X.K."/>
            <person name="Ma L."/>
            <person name="Huang J."/>
            <person name="Chen G.Z."/>
            <person name="Huang M.Z."/>
            <person name="Huang L."/>
            <person name="Peng D.H."/>
            <person name="Luo Y.B."/>
            <person name="Zou S.Q."/>
            <person name="Chen S.P."/>
            <person name="Lan S."/>
            <person name="Tsai W.C."/>
            <person name="Van de Peer Y."/>
            <person name="Liu Z.J."/>
        </authorList>
    </citation>
    <scope>NUCLEOTIDE SEQUENCE [LARGE SCALE GENOMIC DNA]</scope>
    <source>
        <strain evidence="1">Lor287</strain>
    </source>
</reference>
<proteinExistence type="predicted"/>
<protein>
    <submittedName>
        <fullName evidence="1">Uncharacterized protein</fullName>
    </submittedName>
</protein>
<accession>A0AAP0G6M2</accession>